<dbReference type="PANTHER" id="PTHR43472:SF1">
    <property type="entry name" value="PHOSPHORIBOSYLAMINE--GLYCINE LIGASE, CHLOROPLASTIC"/>
    <property type="match status" value="1"/>
</dbReference>
<dbReference type="InterPro" id="IPR020559">
    <property type="entry name" value="PRibGlycinamide_synth_CS"/>
</dbReference>
<keyword evidence="7 11" id="KW-0658">Purine biosynthesis</keyword>
<feature type="binding site" evidence="12">
    <location>
        <position position="468"/>
    </location>
    <ligand>
        <name>substrate</name>
    </ligand>
</feature>
<evidence type="ECO:0000256" key="8">
    <source>
        <dbReference type="ARBA" id="ARBA00022840"/>
    </source>
</evidence>
<dbReference type="GO" id="GO:0005524">
    <property type="term" value="F:ATP binding"/>
    <property type="evidence" value="ECO:0007669"/>
    <property type="project" value="UniProtKB-UniRule"/>
</dbReference>
<feature type="binding site" evidence="12">
    <location>
        <position position="441"/>
    </location>
    <ligand>
        <name>substrate</name>
    </ligand>
</feature>
<dbReference type="SUPFAM" id="SSF51246">
    <property type="entry name" value="Rudiment single hybrid motif"/>
    <property type="match status" value="1"/>
</dbReference>
<dbReference type="EMBL" id="CP021255">
    <property type="protein sequence ID" value="AVD70748.1"/>
    <property type="molecule type" value="Genomic_DNA"/>
</dbReference>
<dbReference type="Pfam" id="PF02844">
    <property type="entry name" value="GARS_N"/>
    <property type="match status" value="1"/>
</dbReference>
<comment type="cofactor">
    <cofactor evidence="2">
        <name>Mg(2+)</name>
        <dbReference type="ChEBI" id="CHEBI:18420"/>
    </cofactor>
</comment>
<dbReference type="InterPro" id="IPR020560">
    <property type="entry name" value="PRibGlycinamide_synth_C-dom"/>
</dbReference>
<evidence type="ECO:0000259" key="14">
    <source>
        <dbReference type="PROSITE" id="PS50975"/>
    </source>
</evidence>
<evidence type="ECO:0000313" key="15">
    <source>
        <dbReference type="EMBL" id="AVD70748.1"/>
    </source>
</evidence>
<dbReference type="NCBIfam" id="TIGR00877">
    <property type="entry name" value="purD"/>
    <property type="match status" value="1"/>
</dbReference>
<dbReference type="FunFam" id="3.30.470.20:FF:000018">
    <property type="entry name" value="Trifunctional purine biosynthetic protein adenosine-3"/>
    <property type="match status" value="1"/>
</dbReference>
<dbReference type="Gene3D" id="3.40.50.20">
    <property type="match status" value="1"/>
</dbReference>
<dbReference type="SUPFAM" id="SSF52440">
    <property type="entry name" value="PreATP-grasp domain"/>
    <property type="match status" value="1"/>
</dbReference>
<dbReference type="HAMAP" id="MF_00138">
    <property type="entry name" value="GARS"/>
    <property type="match status" value="1"/>
</dbReference>
<evidence type="ECO:0000256" key="9">
    <source>
        <dbReference type="ARBA" id="ARBA00023211"/>
    </source>
</evidence>
<dbReference type="Gene3D" id="3.30.470.20">
    <property type="entry name" value="ATP-grasp fold, B domain"/>
    <property type="match status" value="1"/>
</dbReference>
<dbReference type="InterPro" id="IPR013815">
    <property type="entry name" value="ATP_grasp_subdomain_1"/>
</dbReference>
<dbReference type="KEGG" id="deo:CAY53_04005"/>
<dbReference type="RefSeq" id="WP_104936041.1">
    <property type="nucleotide sequence ID" value="NZ_CP021255.1"/>
</dbReference>
<dbReference type="NCBIfam" id="TIGR01162">
    <property type="entry name" value="purE"/>
    <property type="match status" value="1"/>
</dbReference>
<evidence type="ECO:0000256" key="12">
    <source>
        <dbReference type="HAMAP-Rule" id="MF_01929"/>
    </source>
</evidence>
<dbReference type="InterPro" id="IPR020562">
    <property type="entry name" value="PRibGlycinamide_synth_N"/>
</dbReference>
<proteinExistence type="inferred from homology"/>
<evidence type="ECO:0000256" key="4">
    <source>
        <dbReference type="ARBA" id="ARBA00022598"/>
    </source>
</evidence>
<evidence type="ECO:0000256" key="7">
    <source>
        <dbReference type="ARBA" id="ARBA00022755"/>
    </source>
</evidence>
<evidence type="ECO:0000313" key="16">
    <source>
        <dbReference type="Proteomes" id="UP000239867"/>
    </source>
</evidence>
<dbReference type="Proteomes" id="UP000239867">
    <property type="component" value="Chromosome"/>
</dbReference>
<keyword evidence="12" id="KW-0413">Isomerase</keyword>
<name>A0A2L1GM73_9BACT</name>
<evidence type="ECO:0000256" key="1">
    <source>
        <dbReference type="ARBA" id="ARBA00001936"/>
    </source>
</evidence>
<dbReference type="Gene3D" id="3.90.600.10">
    <property type="entry name" value="Phosphoribosylglycinamide synthetase, C-terminal domain"/>
    <property type="match status" value="1"/>
</dbReference>
<comment type="pathway">
    <text evidence="3 11">Purine metabolism; IMP biosynthesis via de novo pathway; N(1)-(5-phospho-D-ribosyl)glycinamide from 5-phospho-alpha-D-ribose 1-diphosphate: step 2/2.</text>
</comment>
<evidence type="ECO:0000256" key="10">
    <source>
        <dbReference type="ARBA" id="ARBA00038345"/>
    </source>
</evidence>
<accession>A0A2L1GM73</accession>
<evidence type="ECO:0000256" key="5">
    <source>
        <dbReference type="ARBA" id="ARBA00022723"/>
    </source>
</evidence>
<organism evidence="15 16">
    <name type="scientific">Desulfobulbus oralis</name>
    <dbReference type="NCBI Taxonomy" id="1986146"/>
    <lineage>
        <taxon>Bacteria</taxon>
        <taxon>Pseudomonadati</taxon>
        <taxon>Thermodesulfobacteriota</taxon>
        <taxon>Desulfobulbia</taxon>
        <taxon>Desulfobulbales</taxon>
        <taxon>Desulfobulbaceae</taxon>
        <taxon>Desulfobulbus</taxon>
    </lineage>
</organism>
<dbReference type="FunFam" id="3.30.1490.20:FF:000006">
    <property type="entry name" value="phosphoribosylamine--glycine ligase, chloroplastic-like"/>
    <property type="match status" value="1"/>
</dbReference>
<dbReference type="InterPro" id="IPR000115">
    <property type="entry name" value="PRibGlycinamide_synth"/>
</dbReference>
<comment type="catalytic activity">
    <reaction evidence="11">
        <text>5-phospho-beta-D-ribosylamine + glycine + ATP = N(1)-(5-phospho-beta-D-ribosyl)glycinamide + ADP + phosphate + H(+)</text>
        <dbReference type="Rhea" id="RHEA:17453"/>
        <dbReference type="ChEBI" id="CHEBI:15378"/>
        <dbReference type="ChEBI" id="CHEBI:30616"/>
        <dbReference type="ChEBI" id="CHEBI:43474"/>
        <dbReference type="ChEBI" id="CHEBI:57305"/>
        <dbReference type="ChEBI" id="CHEBI:58681"/>
        <dbReference type="ChEBI" id="CHEBI:143788"/>
        <dbReference type="ChEBI" id="CHEBI:456216"/>
        <dbReference type="EC" id="6.3.4.13"/>
    </reaction>
</comment>
<gene>
    <name evidence="11" type="primary">purD</name>
    <name evidence="12" type="synonym">purE</name>
    <name evidence="15" type="ORF">CAY53_04005</name>
</gene>
<dbReference type="UniPathway" id="UPA00074">
    <property type="reaction ID" value="UER00125"/>
</dbReference>
<sequence length="594" mass="63192">MKILVIGGGGREHALIWKLRASDAKHQLYCAPGNAGIAGLARCVDIAAGDIPALLDFARGEAIELTIVGPEEPLTKGIVDAFQEAGLRIFGPGKQAAMLEGSKVFSKDFLKKYQIPTARYRAFSEVEAAKRYLDFMTLPCVIKADGLAAGKGVIIAQTRAEAEQAIELMMCDRAFGAAGEQLVIEECLRGEELSFLAFTDGKTVLPLPSAQDHKAAHDGDQGPNTGGMGAYSPAPVLTPELEQKIMDEIMLPAVRGMATEGRPYCGILYAGLMVSEGQVNVLEFNCRFGDPECQPLLMRLKTDLVELCNHCIDGTLDQVQLSVDPRPAVCVVMASEGYPGRYEKGRVISGLEKAAAMDRVEIFHAGTRNEHGRIITDGGRVLGVTAIGETIQAAVQQAYAAAAEIRWEGGWYRRDIAYRALCRLAAPARPVVGIVMGSDSDLPVMQAAAEWLESMEIGYEFTIASAHRTPELAASYAQGARERGLKVIIAGAGMAAHLAGVIAAHTSLPVIGVPLNASSLGGLDALLSTVQMPPGVPVATMGIGAPGAKNAAVLAARILALADDRLRVRLEEYAAHMAQQVEEKNARLHLHGRG</sequence>
<evidence type="ECO:0000256" key="13">
    <source>
        <dbReference type="PROSITE-ProRule" id="PRU00409"/>
    </source>
</evidence>
<dbReference type="InterPro" id="IPR020561">
    <property type="entry name" value="PRibGlycinamid_synth_ATP-grasp"/>
</dbReference>
<comment type="function">
    <text evidence="12">Catalyzes the conversion of N5-carboxyaminoimidazole ribonucleotide (N5-CAIR) to 4-carboxy-5-aminoimidazole ribonucleotide (CAIR).</text>
</comment>
<feature type="binding site" evidence="12">
    <location>
        <position position="438"/>
    </location>
    <ligand>
        <name>substrate</name>
    </ligand>
</feature>
<dbReference type="AlphaFoldDB" id="A0A2L1GM73"/>
<dbReference type="PANTHER" id="PTHR43472">
    <property type="entry name" value="PHOSPHORIBOSYLAMINE--GLYCINE LIGASE"/>
    <property type="match status" value="1"/>
</dbReference>
<keyword evidence="4 11" id="KW-0436">Ligase</keyword>
<keyword evidence="6 13" id="KW-0547">Nucleotide-binding</keyword>
<keyword evidence="8 13" id="KW-0067">ATP-binding</keyword>
<dbReference type="Gene3D" id="3.30.1490.20">
    <property type="entry name" value="ATP-grasp fold, A domain"/>
    <property type="match status" value="1"/>
</dbReference>
<keyword evidence="16" id="KW-1185">Reference proteome</keyword>
<dbReference type="GO" id="GO:0004637">
    <property type="term" value="F:phosphoribosylamine-glycine ligase activity"/>
    <property type="evidence" value="ECO:0007669"/>
    <property type="project" value="UniProtKB-UniRule"/>
</dbReference>
<dbReference type="FunFam" id="3.90.600.10:FF:000001">
    <property type="entry name" value="Trifunctional purine biosynthetic protein adenosine-3"/>
    <property type="match status" value="1"/>
</dbReference>
<dbReference type="InterPro" id="IPR011054">
    <property type="entry name" value="Rudment_hybrid_motif"/>
</dbReference>
<comment type="cofactor">
    <cofactor evidence="1">
        <name>Mn(2+)</name>
        <dbReference type="ChEBI" id="CHEBI:29035"/>
    </cofactor>
</comment>
<dbReference type="SMART" id="SM01001">
    <property type="entry name" value="AIRC"/>
    <property type="match status" value="1"/>
</dbReference>
<dbReference type="SMART" id="SM01209">
    <property type="entry name" value="GARS_A"/>
    <property type="match status" value="1"/>
</dbReference>
<feature type="domain" description="ATP-grasp" evidence="14">
    <location>
        <begin position="107"/>
        <end position="313"/>
    </location>
</feature>
<dbReference type="EC" id="6.3.4.13" evidence="11"/>
<dbReference type="SMART" id="SM01210">
    <property type="entry name" value="GARS_C"/>
    <property type="match status" value="1"/>
</dbReference>
<keyword evidence="9" id="KW-0464">Manganese</keyword>
<dbReference type="InterPro" id="IPR011761">
    <property type="entry name" value="ATP-grasp"/>
</dbReference>
<dbReference type="SUPFAM" id="SSF56059">
    <property type="entry name" value="Glutathione synthetase ATP-binding domain-like"/>
    <property type="match status" value="1"/>
</dbReference>
<evidence type="ECO:0000256" key="6">
    <source>
        <dbReference type="ARBA" id="ARBA00022741"/>
    </source>
</evidence>
<dbReference type="SUPFAM" id="SSF52255">
    <property type="entry name" value="N5-CAIR mutase (phosphoribosylaminoimidazole carboxylase, PurE)"/>
    <property type="match status" value="1"/>
</dbReference>
<dbReference type="Gene3D" id="3.40.50.1970">
    <property type="match status" value="1"/>
</dbReference>
<dbReference type="InterPro" id="IPR016185">
    <property type="entry name" value="PreATP-grasp_dom_sf"/>
</dbReference>
<keyword evidence="5" id="KW-0479">Metal-binding</keyword>
<evidence type="ECO:0000256" key="11">
    <source>
        <dbReference type="HAMAP-Rule" id="MF_00138"/>
    </source>
</evidence>
<dbReference type="PROSITE" id="PS00184">
    <property type="entry name" value="GARS"/>
    <property type="match status" value="1"/>
</dbReference>
<dbReference type="Pfam" id="PF02843">
    <property type="entry name" value="GARS_C"/>
    <property type="match status" value="1"/>
</dbReference>
<comment type="similarity">
    <text evidence="10 11">Belongs to the GARS family.</text>
</comment>
<evidence type="ECO:0000256" key="3">
    <source>
        <dbReference type="ARBA" id="ARBA00005174"/>
    </source>
</evidence>
<evidence type="ECO:0000256" key="2">
    <source>
        <dbReference type="ARBA" id="ARBA00001946"/>
    </source>
</evidence>
<dbReference type="InterPro" id="IPR000031">
    <property type="entry name" value="PurE_dom"/>
</dbReference>
<dbReference type="GO" id="GO:0034023">
    <property type="term" value="F:5-(carboxyamino)imidazole ribonucleotide mutase activity"/>
    <property type="evidence" value="ECO:0007669"/>
    <property type="project" value="UniProtKB-UniRule"/>
</dbReference>
<comment type="catalytic activity">
    <reaction evidence="12">
        <text>5-carboxyamino-1-(5-phospho-D-ribosyl)imidazole + H(+) = 5-amino-1-(5-phospho-D-ribosyl)imidazole-4-carboxylate</text>
        <dbReference type="Rhea" id="RHEA:13193"/>
        <dbReference type="ChEBI" id="CHEBI:15378"/>
        <dbReference type="ChEBI" id="CHEBI:58730"/>
        <dbReference type="ChEBI" id="CHEBI:77657"/>
        <dbReference type="EC" id="5.4.99.18"/>
    </reaction>
</comment>
<dbReference type="InterPro" id="IPR033747">
    <property type="entry name" value="PurE_ClassI"/>
</dbReference>
<dbReference type="Pfam" id="PF00731">
    <property type="entry name" value="AIRC"/>
    <property type="match status" value="1"/>
</dbReference>
<dbReference type="GO" id="GO:0006189">
    <property type="term" value="P:'de novo' IMP biosynthetic process"/>
    <property type="evidence" value="ECO:0007669"/>
    <property type="project" value="UniProtKB-UniRule"/>
</dbReference>
<reference evidence="15 16" key="1">
    <citation type="journal article" date="2018" name="MBio">
        <title>Insights into the evolution of host association through the isolation and characterization of a novel human periodontal pathobiont, Desulfobulbus oralis.</title>
        <authorList>
            <person name="Cross K.L."/>
            <person name="Chirania P."/>
            <person name="Xiong W."/>
            <person name="Beall C.J."/>
            <person name="Elkins J.G."/>
            <person name="Giannone R.J."/>
            <person name="Griffen A.L."/>
            <person name="Guss A.M."/>
            <person name="Hettich R.L."/>
            <person name="Joshi S.S."/>
            <person name="Mokrzan E.M."/>
            <person name="Martin R.K."/>
            <person name="Zhulin I.B."/>
            <person name="Leys E.J."/>
            <person name="Podar M."/>
        </authorList>
    </citation>
    <scope>NUCLEOTIDE SEQUENCE [LARGE SCALE GENOMIC DNA]</scope>
    <source>
        <strain evidence="15 16">ORNL</strain>
    </source>
</reference>
<dbReference type="PROSITE" id="PS50975">
    <property type="entry name" value="ATP_GRASP"/>
    <property type="match status" value="1"/>
</dbReference>
<dbReference type="EC" id="5.4.99.18" evidence="12"/>
<dbReference type="InterPro" id="IPR037123">
    <property type="entry name" value="PRibGlycinamide_synth_C_sf"/>
</dbReference>
<comment type="pathway">
    <text evidence="12">Purine metabolism; IMP biosynthesis via de novo pathway; 5-amino-1-(5-phospho-D-ribosyl)imidazole-4-carboxylate from 5-amino-1-(5-phospho-D-ribosyl)imidazole (N5-CAIR route): step 2/2.</text>
</comment>
<protein>
    <recommendedName>
        <fullName evidence="11 12">Multifunctional fusion protein</fullName>
    </recommendedName>
    <domain>
        <recommendedName>
            <fullName evidence="11">Phosphoribosylamine--glycine ligase</fullName>
            <ecNumber evidence="11">6.3.4.13</ecNumber>
        </recommendedName>
        <alternativeName>
            <fullName evidence="11">GARS</fullName>
        </alternativeName>
        <alternativeName>
            <fullName evidence="11">Glycinamide ribonucleotide synthetase</fullName>
        </alternativeName>
        <alternativeName>
            <fullName evidence="11">Phosphoribosylglycinamide synthetase</fullName>
        </alternativeName>
    </domain>
    <domain>
        <recommendedName>
            <fullName evidence="12">N5-carboxyaminoimidazole ribonucleotide mutase</fullName>
            <shortName evidence="12">N5-CAIR mutase</shortName>
            <ecNumber evidence="12">5.4.99.18</ecNumber>
        </recommendedName>
        <alternativeName>
            <fullName evidence="12">5-(carboxyamino)imidazole ribonucleotide mutase</fullName>
        </alternativeName>
    </domain>
</protein>
<dbReference type="OrthoDB" id="9807240at2"/>
<dbReference type="GO" id="GO:0009113">
    <property type="term" value="P:purine nucleobase biosynthetic process"/>
    <property type="evidence" value="ECO:0007669"/>
    <property type="project" value="InterPro"/>
</dbReference>
<comment type="similarity">
    <text evidence="12">Belongs to the AIR carboxylase family. Class I subfamily.</text>
</comment>
<dbReference type="GO" id="GO:0046872">
    <property type="term" value="F:metal ion binding"/>
    <property type="evidence" value="ECO:0007669"/>
    <property type="project" value="UniProtKB-KW"/>
</dbReference>
<dbReference type="Pfam" id="PF01071">
    <property type="entry name" value="GARS_A"/>
    <property type="match status" value="1"/>
</dbReference>
<dbReference type="HAMAP" id="MF_01929">
    <property type="entry name" value="PurE_classI"/>
    <property type="match status" value="1"/>
</dbReference>